<name>I0HJN5_ACTM4</name>
<dbReference type="GO" id="GO:0008234">
    <property type="term" value="F:cysteine-type peptidase activity"/>
    <property type="evidence" value="ECO:0007669"/>
    <property type="project" value="UniProtKB-KW"/>
</dbReference>
<feature type="compositionally biased region" description="Gly residues" evidence="5">
    <location>
        <begin position="116"/>
        <end position="127"/>
    </location>
</feature>
<accession>I0HJN5</accession>
<dbReference type="EMBL" id="AP012319">
    <property type="protein sequence ID" value="BAL93222.1"/>
    <property type="molecule type" value="Genomic_DNA"/>
</dbReference>
<keyword evidence="2" id="KW-0645">Protease</keyword>
<dbReference type="SUPFAM" id="SSF54001">
    <property type="entry name" value="Cysteine proteinases"/>
    <property type="match status" value="1"/>
</dbReference>
<dbReference type="PANTHER" id="PTHR47359">
    <property type="entry name" value="PEPTIDOGLYCAN DL-ENDOPEPTIDASE CWLO"/>
    <property type="match status" value="1"/>
</dbReference>
<dbReference type="Proteomes" id="UP000007882">
    <property type="component" value="Chromosome"/>
</dbReference>
<dbReference type="InterPro" id="IPR000064">
    <property type="entry name" value="NLP_P60_dom"/>
</dbReference>
<evidence type="ECO:0000313" key="7">
    <source>
        <dbReference type="EMBL" id="BAL93222.1"/>
    </source>
</evidence>
<dbReference type="PATRIC" id="fig|512565.3.peg.8022"/>
<dbReference type="KEGG" id="ams:AMIS_80020"/>
<dbReference type="PROSITE" id="PS51935">
    <property type="entry name" value="NLPC_P60"/>
    <property type="match status" value="1"/>
</dbReference>
<reference evidence="7 8" key="1">
    <citation type="submission" date="2012-02" db="EMBL/GenBank/DDBJ databases">
        <title>Complete genome sequence of Actinoplanes missouriensis 431 (= NBRC 102363).</title>
        <authorList>
            <person name="Ohnishi Y."/>
            <person name="Ishikawa J."/>
            <person name="Sekine M."/>
            <person name="Hosoyama A."/>
            <person name="Harada T."/>
            <person name="Narita H."/>
            <person name="Hata T."/>
            <person name="Konno Y."/>
            <person name="Tutikane K."/>
            <person name="Fujita N."/>
            <person name="Horinouchi S."/>
            <person name="Hayakawa M."/>
        </authorList>
    </citation>
    <scope>NUCLEOTIDE SEQUENCE [LARGE SCALE GENOMIC DNA]</scope>
    <source>
        <strain evidence="8">ATCC 14538 / DSM 43046 / CBS 188.64 / JCM 3121 / NBRC 102363 / NCIMB 12654 / NRRL B-3342 / UNCC 431</strain>
    </source>
</reference>
<keyword evidence="3" id="KW-0378">Hydrolase</keyword>
<dbReference type="STRING" id="512565.AMIS_80020"/>
<gene>
    <name evidence="7" type="ordered locus">AMIS_80020</name>
</gene>
<sequence>MLTAGALALAVIAPALEPAEHAAEAVPAPLPATPEAPGLHNLPDLTPGLLEDRLMAQQRVSRSILRRPAALRMRPVGSPVLRAAKNPALRLPKISGLGVSNIRVAERAGASAADRGGSGAAEHGGTGAAERGGTSAERAGARIVERAGLRVGERGGGRAGIRVDGRVGGRVDGRAGNRRAGGRVDGRVASRVAVRQKRVTVATRGAVSVRKTTRSTTTRRLRAAGGGRDMSAVIAFARSQVGKRYVPGGEGPHGFDCSGFTKRAYAKVGFSLPHSSGGQARRARNVARSQARPGDLVVGPGHVGIYMGRGMMIDAGNSRTGVVYRKVYRGLRVARLGR</sequence>
<dbReference type="eggNOG" id="COG0791">
    <property type="taxonomic scope" value="Bacteria"/>
</dbReference>
<dbReference type="InterPro" id="IPR051794">
    <property type="entry name" value="PG_Endopeptidase_C40"/>
</dbReference>
<evidence type="ECO:0000256" key="2">
    <source>
        <dbReference type="ARBA" id="ARBA00022670"/>
    </source>
</evidence>
<evidence type="ECO:0000259" key="6">
    <source>
        <dbReference type="PROSITE" id="PS51935"/>
    </source>
</evidence>
<dbReference type="Gene3D" id="3.90.1720.10">
    <property type="entry name" value="endopeptidase domain like (from Nostoc punctiforme)"/>
    <property type="match status" value="1"/>
</dbReference>
<dbReference type="InterPro" id="IPR038765">
    <property type="entry name" value="Papain-like_cys_pep_sf"/>
</dbReference>
<dbReference type="AlphaFoldDB" id="I0HJN5"/>
<feature type="domain" description="NlpC/P60" evidence="6">
    <location>
        <begin position="227"/>
        <end position="338"/>
    </location>
</feature>
<dbReference type="HOGENOM" id="CLU_820474_0_0_11"/>
<evidence type="ECO:0000256" key="1">
    <source>
        <dbReference type="ARBA" id="ARBA00007074"/>
    </source>
</evidence>
<dbReference type="PANTHER" id="PTHR47359:SF3">
    <property type="entry name" value="NLP_P60 DOMAIN-CONTAINING PROTEIN-RELATED"/>
    <property type="match status" value="1"/>
</dbReference>
<feature type="compositionally biased region" description="Low complexity" evidence="5">
    <location>
        <begin position="128"/>
        <end position="138"/>
    </location>
</feature>
<comment type="similarity">
    <text evidence="1">Belongs to the peptidase C40 family.</text>
</comment>
<organism evidence="7 8">
    <name type="scientific">Actinoplanes missouriensis (strain ATCC 14538 / DSM 43046 / CBS 188.64 / JCM 3121 / NBRC 102363 / NCIMB 12654 / NRRL B-3342 / UNCC 431)</name>
    <dbReference type="NCBI Taxonomy" id="512565"/>
    <lineage>
        <taxon>Bacteria</taxon>
        <taxon>Bacillati</taxon>
        <taxon>Actinomycetota</taxon>
        <taxon>Actinomycetes</taxon>
        <taxon>Micromonosporales</taxon>
        <taxon>Micromonosporaceae</taxon>
        <taxon>Actinoplanes</taxon>
    </lineage>
</organism>
<dbReference type="Pfam" id="PF00877">
    <property type="entry name" value="NLPC_P60"/>
    <property type="match status" value="1"/>
</dbReference>
<evidence type="ECO:0000256" key="4">
    <source>
        <dbReference type="ARBA" id="ARBA00022807"/>
    </source>
</evidence>
<keyword evidence="8" id="KW-1185">Reference proteome</keyword>
<proteinExistence type="inferred from homology"/>
<evidence type="ECO:0000256" key="3">
    <source>
        <dbReference type="ARBA" id="ARBA00022801"/>
    </source>
</evidence>
<keyword evidence="4" id="KW-0788">Thiol protease</keyword>
<feature type="region of interest" description="Disordered" evidence="5">
    <location>
        <begin position="110"/>
        <end position="140"/>
    </location>
</feature>
<evidence type="ECO:0000256" key="5">
    <source>
        <dbReference type="SAM" id="MobiDB-lite"/>
    </source>
</evidence>
<evidence type="ECO:0000313" key="8">
    <source>
        <dbReference type="Proteomes" id="UP000007882"/>
    </source>
</evidence>
<protein>
    <recommendedName>
        <fullName evidence="6">NlpC/P60 domain-containing protein</fullName>
    </recommendedName>
</protein>
<dbReference type="GO" id="GO:0006508">
    <property type="term" value="P:proteolysis"/>
    <property type="evidence" value="ECO:0007669"/>
    <property type="project" value="UniProtKB-KW"/>
</dbReference>
<dbReference type="RefSeq" id="WP_014448104.1">
    <property type="nucleotide sequence ID" value="NC_017093.1"/>
</dbReference>